<dbReference type="Proteomes" id="UP001250698">
    <property type="component" value="Unassembled WGS sequence"/>
</dbReference>
<protein>
    <submittedName>
        <fullName evidence="2">DUF4199 domain-containing protein</fullName>
    </submittedName>
</protein>
<keyword evidence="1" id="KW-0472">Membrane</keyword>
<evidence type="ECO:0000256" key="1">
    <source>
        <dbReference type="SAM" id="Phobius"/>
    </source>
</evidence>
<name>A0ABU3TME6_9BACT</name>
<evidence type="ECO:0000313" key="2">
    <source>
        <dbReference type="EMBL" id="MDU0372535.1"/>
    </source>
</evidence>
<proteinExistence type="predicted"/>
<feature type="transmembrane region" description="Helical" evidence="1">
    <location>
        <begin position="28"/>
        <end position="50"/>
    </location>
</feature>
<dbReference type="Pfam" id="PF13858">
    <property type="entry name" value="DUF4199"/>
    <property type="match status" value="1"/>
</dbReference>
<keyword evidence="1" id="KW-1133">Transmembrane helix</keyword>
<keyword evidence="3" id="KW-1185">Reference proteome</keyword>
<accession>A0ABU3TME6</accession>
<reference evidence="2 3" key="1">
    <citation type="submission" date="2023-10" db="EMBL/GenBank/DDBJ databases">
        <title>Hymenobacter endophyticus sp. nov., an isolate from the leaf tissues of wheat.</title>
        <authorList>
            <person name="Dai Y."/>
        </authorList>
    </citation>
    <scope>NUCLEOTIDE SEQUENCE [LARGE SCALE GENOMIC DNA]</scope>
    <source>
        <strain evidence="2 3">ZK17L-C2</strain>
    </source>
</reference>
<evidence type="ECO:0000313" key="3">
    <source>
        <dbReference type="Proteomes" id="UP001250698"/>
    </source>
</evidence>
<gene>
    <name evidence="2" type="ORF">ROI90_19155</name>
</gene>
<dbReference type="RefSeq" id="WP_315999896.1">
    <property type="nucleotide sequence ID" value="NZ_JAWDJT010000015.1"/>
</dbReference>
<dbReference type="EMBL" id="JAWDJT010000015">
    <property type="protein sequence ID" value="MDU0372535.1"/>
    <property type="molecule type" value="Genomic_DNA"/>
</dbReference>
<keyword evidence="1" id="KW-0812">Transmembrane</keyword>
<dbReference type="InterPro" id="IPR025250">
    <property type="entry name" value="DUF4199"/>
</dbReference>
<sequence>MSGARRILWAHLLLTVESTLSHPRPLLRTAVLCGTVAGFMCICWVLFLYLTDNNPYGPKRTLADFFTPIAAVSAQLLLRRYYVPEGPGLWRSVAAGVLTAVVTAAVAAAGMYVFSRLTGSALIAEHLVEAKKMLEASKALYTKEANGLQQYQATLRNLATTAAEFAQDEFVKKLLLGVVLSIPGGVFLRK</sequence>
<organism evidence="2 3">
    <name type="scientific">Hymenobacter endophyticus</name>
    <dbReference type="NCBI Taxonomy" id="3076335"/>
    <lineage>
        <taxon>Bacteria</taxon>
        <taxon>Pseudomonadati</taxon>
        <taxon>Bacteroidota</taxon>
        <taxon>Cytophagia</taxon>
        <taxon>Cytophagales</taxon>
        <taxon>Hymenobacteraceae</taxon>
        <taxon>Hymenobacter</taxon>
    </lineage>
</organism>
<comment type="caution">
    <text evidence="2">The sequence shown here is derived from an EMBL/GenBank/DDBJ whole genome shotgun (WGS) entry which is preliminary data.</text>
</comment>
<feature type="transmembrane region" description="Helical" evidence="1">
    <location>
        <begin position="94"/>
        <end position="114"/>
    </location>
</feature>